<protein>
    <recommendedName>
        <fullName evidence="1">Helix-turn-helix domain-containing protein</fullName>
    </recommendedName>
</protein>
<evidence type="ECO:0000259" key="1">
    <source>
        <dbReference type="Pfam" id="PF12728"/>
    </source>
</evidence>
<name>A0ABY6RCX5_9MYCO</name>
<dbReference type="RefSeq" id="WP_131808373.1">
    <property type="nucleotide sequence ID" value="NZ_LWCM01000143.1"/>
</dbReference>
<accession>A0ABY6RCX5</accession>
<proteinExistence type="predicted"/>
<organism evidence="2 3">
    <name type="scientific">Mycobacterium persicum</name>
    <dbReference type="NCBI Taxonomy" id="1487726"/>
    <lineage>
        <taxon>Bacteria</taxon>
        <taxon>Bacillati</taxon>
        <taxon>Actinomycetota</taxon>
        <taxon>Actinomycetes</taxon>
        <taxon>Mycobacteriales</taxon>
        <taxon>Mycobacteriaceae</taxon>
        <taxon>Mycobacterium</taxon>
    </lineage>
</organism>
<gene>
    <name evidence="2" type="ORF">LAUMK4_00607</name>
</gene>
<dbReference type="GeneID" id="66599335"/>
<evidence type="ECO:0000313" key="2">
    <source>
        <dbReference type="EMBL" id="VAZ88150.1"/>
    </source>
</evidence>
<dbReference type="Pfam" id="PF12728">
    <property type="entry name" value="HTH_17"/>
    <property type="match status" value="1"/>
</dbReference>
<feature type="domain" description="Helix-turn-helix" evidence="1">
    <location>
        <begin position="64"/>
        <end position="111"/>
    </location>
</feature>
<dbReference type="Proteomes" id="UP000271464">
    <property type="component" value="Unassembled WGS sequence"/>
</dbReference>
<evidence type="ECO:0000313" key="3">
    <source>
        <dbReference type="Proteomes" id="UP000271464"/>
    </source>
</evidence>
<dbReference type="InterPro" id="IPR041657">
    <property type="entry name" value="HTH_17"/>
</dbReference>
<comment type="caution">
    <text evidence="2">The sequence shown here is derived from an EMBL/GenBank/DDBJ whole genome shotgun (WGS) entry which is preliminary data.</text>
</comment>
<sequence length="120" mass="13448">MNPVDTECAYYCAAHLIRHRQRSGQPIPEWLRRHYDRLDAEIRVMSAAGHESGRAAAELEKRELVTAEEAAAVLGISKRQVRRLASDLDGQLIGGRWLFRLCDVQTYAEGRQSARSAVSG</sequence>
<dbReference type="EMBL" id="UPHM01000012">
    <property type="protein sequence ID" value="VAZ88150.1"/>
    <property type="molecule type" value="Genomic_DNA"/>
</dbReference>
<keyword evidence="3" id="KW-1185">Reference proteome</keyword>
<reference evidence="2 3" key="1">
    <citation type="submission" date="2018-09" db="EMBL/GenBank/DDBJ databases">
        <authorList>
            <person name="Tagini F."/>
        </authorList>
    </citation>
    <scope>NUCLEOTIDE SEQUENCE [LARGE SCALE GENOMIC DNA]</scope>
    <source>
        <strain evidence="2 3">MK4</strain>
    </source>
</reference>